<dbReference type="InterPro" id="IPR000014">
    <property type="entry name" value="PAS"/>
</dbReference>
<feature type="compositionally biased region" description="Polar residues" evidence="13">
    <location>
        <begin position="8"/>
        <end position="21"/>
    </location>
</feature>
<protein>
    <recommendedName>
        <fullName evidence="2">histidine kinase</fullName>
        <ecNumber evidence="2">2.7.13.3</ecNumber>
    </recommendedName>
</protein>
<evidence type="ECO:0000256" key="3">
    <source>
        <dbReference type="ARBA" id="ARBA00022543"/>
    </source>
</evidence>
<dbReference type="PANTHER" id="PTHR41523">
    <property type="entry name" value="TWO-COMPONENT SYSTEM SENSOR PROTEIN"/>
    <property type="match status" value="1"/>
</dbReference>
<dbReference type="GO" id="GO:0006355">
    <property type="term" value="P:regulation of DNA-templated transcription"/>
    <property type="evidence" value="ECO:0007669"/>
    <property type="project" value="InterPro"/>
</dbReference>
<name>A0A1Y5T3Z3_9RHOB</name>
<evidence type="ECO:0000256" key="4">
    <source>
        <dbReference type="ARBA" id="ARBA00022553"/>
    </source>
</evidence>
<dbReference type="Gene3D" id="3.30.450.270">
    <property type="match status" value="1"/>
</dbReference>
<dbReference type="Pfam" id="PF01590">
    <property type="entry name" value="GAF"/>
    <property type="match status" value="1"/>
</dbReference>
<keyword evidence="4 12" id="KW-0597">Phosphoprotein</keyword>
<evidence type="ECO:0000313" key="17">
    <source>
        <dbReference type="Proteomes" id="UP000193862"/>
    </source>
</evidence>
<evidence type="ECO:0000313" key="16">
    <source>
        <dbReference type="EMBL" id="SLN55440.1"/>
    </source>
</evidence>
<dbReference type="CDD" id="cd00130">
    <property type="entry name" value="PAS"/>
    <property type="match status" value="1"/>
</dbReference>
<evidence type="ECO:0000256" key="13">
    <source>
        <dbReference type="SAM" id="MobiDB-lite"/>
    </source>
</evidence>
<dbReference type="RefSeq" id="WP_085837159.1">
    <property type="nucleotide sequence ID" value="NZ_FWFS01000009.1"/>
</dbReference>
<dbReference type="InterPro" id="IPR003018">
    <property type="entry name" value="GAF"/>
</dbReference>
<dbReference type="GO" id="GO:0009881">
    <property type="term" value="F:photoreceptor activity"/>
    <property type="evidence" value="ECO:0007669"/>
    <property type="project" value="UniProtKB-KW"/>
</dbReference>
<dbReference type="InterPro" id="IPR016132">
    <property type="entry name" value="Phyto_chromo_attachment"/>
</dbReference>
<dbReference type="InterPro" id="IPR036890">
    <property type="entry name" value="HATPase_C_sf"/>
</dbReference>
<keyword evidence="6 16" id="KW-0808">Transferase</keyword>
<evidence type="ECO:0000256" key="10">
    <source>
        <dbReference type="ARBA" id="ARBA00022991"/>
    </source>
</evidence>
<feature type="domain" description="Response regulatory" evidence="15">
    <location>
        <begin position="753"/>
        <end position="864"/>
    </location>
</feature>
<evidence type="ECO:0000256" key="1">
    <source>
        <dbReference type="ARBA" id="ARBA00000085"/>
    </source>
</evidence>
<dbReference type="Gene3D" id="3.30.450.40">
    <property type="match status" value="1"/>
</dbReference>
<dbReference type="InterPro" id="IPR035965">
    <property type="entry name" value="PAS-like_dom_sf"/>
</dbReference>
<feature type="domain" description="Phytochrome chromophore attachment site" evidence="14">
    <location>
        <begin position="160"/>
        <end position="317"/>
    </location>
</feature>
<dbReference type="EMBL" id="FWFS01000009">
    <property type="protein sequence ID" value="SLN55440.1"/>
    <property type="molecule type" value="Genomic_DNA"/>
</dbReference>
<dbReference type="GO" id="GO:0009584">
    <property type="term" value="P:detection of visible light"/>
    <property type="evidence" value="ECO:0007669"/>
    <property type="project" value="InterPro"/>
</dbReference>
<dbReference type="InterPro" id="IPR001294">
    <property type="entry name" value="Phytochrome"/>
</dbReference>
<evidence type="ECO:0000259" key="14">
    <source>
        <dbReference type="PROSITE" id="PS50046"/>
    </source>
</evidence>
<keyword evidence="8" id="KW-0418">Kinase</keyword>
<dbReference type="InterPro" id="IPR013515">
    <property type="entry name" value="Phytochrome_cen-reg"/>
</dbReference>
<proteinExistence type="predicted"/>
<dbReference type="PRINTS" id="PR01033">
    <property type="entry name" value="PHYTOCHROME"/>
</dbReference>
<evidence type="ECO:0000256" key="12">
    <source>
        <dbReference type="PROSITE-ProRule" id="PRU00169"/>
    </source>
</evidence>
<dbReference type="Pfam" id="PF00360">
    <property type="entry name" value="PHY"/>
    <property type="match status" value="1"/>
</dbReference>
<dbReference type="EC" id="2.7.13.3" evidence="2"/>
<dbReference type="SUPFAM" id="SSF55785">
    <property type="entry name" value="PYP-like sensor domain (PAS domain)"/>
    <property type="match status" value="1"/>
</dbReference>
<dbReference type="GO" id="GO:0004673">
    <property type="term" value="F:protein histidine kinase activity"/>
    <property type="evidence" value="ECO:0007669"/>
    <property type="project" value="UniProtKB-EC"/>
</dbReference>
<evidence type="ECO:0000256" key="6">
    <source>
        <dbReference type="ARBA" id="ARBA00022679"/>
    </source>
</evidence>
<dbReference type="Pfam" id="PF08446">
    <property type="entry name" value="PAS_2"/>
    <property type="match status" value="1"/>
</dbReference>
<dbReference type="GO" id="GO:0005524">
    <property type="term" value="F:ATP binding"/>
    <property type="evidence" value="ECO:0007669"/>
    <property type="project" value="UniProtKB-KW"/>
</dbReference>
<organism evidence="16 17">
    <name type="scientific">Aquimixticola soesokkakensis</name>
    <dbReference type="NCBI Taxonomy" id="1519096"/>
    <lineage>
        <taxon>Bacteria</taxon>
        <taxon>Pseudomonadati</taxon>
        <taxon>Pseudomonadota</taxon>
        <taxon>Alphaproteobacteria</taxon>
        <taxon>Rhodobacterales</taxon>
        <taxon>Paracoccaceae</taxon>
        <taxon>Aquimixticola</taxon>
    </lineage>
</organism>
<dbReference type="InterPro" id="IPR029016">
    <property type="entry name" value="GAF-like_dom_sf"/>
</dbReference>
<keyword evidence="17" id="KW-1185">Reference proteome</keyword>
<keyword evidence="9" id="KW-0067">ATP-binding</keyword>
<dbReference type="Proteomes" id="UP000193862">
    <property type="component" value="Unassembled WGS sequence"/>
</dbReference>
<dbReference type="InterPro" id="IPR013654">
    <property type="entry name" value="PAS_2"/>
</dbReference>
<dbReference type="Gene3D" id="3.30.450.20">
    <property type="entry name" value="PAS domain"/>
    <property type="match status" value="1"/>
</dbReference>
<evidence type="ECO:0000259" key="15">
    <source>
        <dbReference type="PROSITE" id="PS50110"/>
    </source>
</evidence>
<evidence type="ECO:0000256" key="8">
    <source>
        <dbReference type="ARBA" id="ARBA00022777"/>
    </source>
</evidence>
<feature type="modified residue" description="4-aspartylphosphate" evidence="12">
    <location>
        <position position="803"/>
    </location>
</feature>
<feature type="region of interest" description="Disordered" evidence="13">
    <location>
        <begin position="1"/>
        <end position="21"/>
    </location>
</feature>
<keyword evidence="7" id="KW-0547">Nucleotide-binding</keyword>
<evidence type="ECO:0000256" key="5">
    <source>
        <dbReference type="ARBA" id="ARBA00022606"/>
    </source>
</evidence>
<dbReference type="Gene3D" id="3.30.565.10">
    <property type="entry name" value="Histidine kinase-like ATPase, C-terminal domain"/>
    <property type="match status" value="1"/>
</dbReference>
<dbReference type="OrthoDB" id="489241at2"/>
<keyword evidence="3" id="KW-0600">Photoreceptor protein</keyword>
<dbReference type="InterPro" id="IPR011102">
    <property type="entry name" value="Sig_transdc_His_kinase_HWE"/>
</dbReference>
<dbReference type="SMART" id="SM00065">
    <property type="entry name" value="GAF"/>
    <property type="match status" value="1"/>
</dbReference>
<dbReference type="GO" id="GO:0000160">
    <property type="term" value="P:phosphorelay signal transduction system"/>
    <property type="evidence" value="ECO:0007669"/>
    <property type="project" value="InterPro"/>
</dbReference>
<gene>
    <name evidence="16" type="primary">bphP</name>
    <name evidence="16" type="ORF">AQS8620_02434</name>
</gene>
<comment type="catalytic activity">
    <reaction evidence="1">
        <text>ATP + protein L-histidine = ADP + protein N-phospho-L-histidine.</text>
        <dbReference type="EC" id="2.7.13.3"/>
    </reaction>
</comment>
<dbReference type="InterPro" id="IPR043150">
    <property type="entry name" value="Phytochrome_PHY_sf"/>
</dbReference>
<dbReference type="PANTHER" id="PTHR41523:SF8">
    <property type="entry name" value="ETHYLENE RESPONSE SENSOR PROTEIN"/>
    <property type="match status" value="1"/>
</dbReference>
<accession>A0A1Y5T3Z3</accession>
<dbReference type="PROSITE" id="PS50110">
    <property type="entry name" value="RESPONSE_REGULATORY"/>
    <property type="match status" value="1"/>
</dbReference>
<dbReference type="SUPFAM" id="SSF52172">
    <property type="entry name" value="CheY-like"/>
    <property type="match status" value="1"/>
</dbReference>
<evidence type="ECO:0000256" key="2">
    <source>
        <dbReference type="ARBA" id="ARBA00012438"/>
    </source>
</evidence>
<dbReference type="InterPro" id="IPR001789">
    <property type="entry name" value="Sig_transdc_resp-reg_receiver"/>
</dbReference>
<dbReference type="SMART" id="SM00911">
    <property type="entry name" value="HWE_HK"/>
    <property type="match status" value="1"/>
</dbReference>
<evidence type="ECO:0000256" key="11">
    <source>
        <dbReference type="ARBA" id="ARBA00023170"/>
    </source>
</evidence>
<reference evidence="16 17" key="1">
    <citation type="submission" date="2017-03" db="EMBL/GenBank/DDBJ databases">
        <authorList>
            <person name="Afonso C.L."/>
            <person name="Miller P.J."/>
            <person name="Scott M.A."/>
            <person name="Spackman E."/>
            <person name="Goraichik I."/>
            <person name="Dimitrov K.M."/>
            <person name="Suarez D.L."/>
            <person name="Swayne D.E."/>
        </authorList>
    </citation>
    <scope>NUCLEOTIDE SEQUENCE [LARGE SCALE GENOMIC DNA]</scope>
    <source>
        <strain evidence="16 17">CECT 8620</strain>
    </source>
</reference>
<dbReference type="Gene3D" id="3.40.50.2300">
    <property type="match status" value="1"/>
</dbReference>
<evidence type="ECO:0000256" key="9">
    <source>
        <dbReference type="ARBA" id="ARBA00022840"/>
    </source>
</evidence>
<keyword evidence="11" id="KW-0675">Receptor</keyword>
<dbReference type="AlphaFoldDB" id="A0A1Y5T3Z3"/>
<dbReference type="InterPro" id="IPR011006">
    <property type="entry name" value="CheY-like_superfamily"/>
</dbReference>
<keyword evidence="5" id="KW-0716">Sensory transduction</keyword>
<evidence type="ECO:0000256" key="7">
    <source>
        <dbReference type="ARBA" id="ARBA00022741"/>
    </source>
</evidence>
<dbReference type="Pfam" id="PF07536">
    <property type="entry name" value="HWE_HK"/>
    <property type="match status" value="1"/>
</dbReference>
<dbReference type="PROSITE" id="PS50046">
    <property type="entry name" value="PHYTOCHROME_2"/>
    <property type="match status" value="1"/>
</dbReference>
<dbReference type="SUPFAM" id="SSF55781">
    <property type="entry name" value="GAF domain-like"/>
    <property type="match status" value="2"/>
</dbReference>
<sequence>MNHPTGPHSDSLSGSHATQPVTLTNCDREPIHQLGRVQSYGALVAVSQDWIVQHASENLPEILGIPLEHAIGLPLGQLISAEGFQRIRRNLRSVELKDGAARLFGVELLQTQGPQNGFDVCLHQSGRHLIIEFEPKITRRDRDVLTEVYPQIAALRREKGMDILARDAARGLREICGFDSVMVYQFQPDHSGKVIAEQRADGQSKYNGMMFPASDIPVQARALYKRSLLRLIADVNDRGSAVYPAQDINDAPLDLSLAVTRAVSPIHVEYLRNMGVAASMSVSIMKDGELWGLFACHHHSPRYIDYERRTAIEMFAHLFSYEIARFEEGLRKKVEAQTSRMQSRLMAQMAEGATLSDSLMAVSHDIGDVIAHDGLVLYENETFHATGAAPTEDEFRAIARLLDTRAGAGTFATDRLGALHDPARDYADRCAGMMAIPVSKRPRDYLILFRKPVASTVSWAGDPSKAVEVGPNGTRLTPRKSFDVWRETVEGQSAPWSAQEFHAADLLRTVLLEIFLKVTDAANLERKRAQEQQQLLISELNHRVRNILNLMRGLLAQSRSSAGTLEEFTKNLDGRIQALARAHDQLTSEQWEPTSIKSLIQCEFDAYADAKASRVEISGSDAMISPNAFTTLALVLHEMATNSIKYGALCDRSGRVLVSLREDASGGLVIDWVERGGPPVTPPKRRGFGSLIIESSIPHELKGDAEVSYKMSGLEARFRLPPAVISSFEREIEDAAPVPDDAPPSETFTLSGQGFVLEDTLIIAMDAAGIMEDMGAQEVAIISTVAAAMKHLETAHVDFAVLDVNLGDEQSVSVAHALYERGTPFVLATGYGAAADLMDTYPPCVVVQKPFSTTSLQSALAQAFAKAR</sequence>
<keyword evidence="10" id="KW-0157">Chromophore</keyword>